<evidence type="ECO:0000256" key="2">
    <source>
        <dbReference type="ARBA" id="ARBA00022475"/>
    </source>
</evidence>
<keyword evidence="5 8" id="KW-0812">Transmembrane</keyword>
<dbReference type="EMBL" id="RJJR01000005">
    <property type="protein sequence ID" value="RNI37511.1"/>
    <property type="molecule type" value="Genomic_DNA"/>
</dbReference>
<evidence type="ECO:0000256" key="1">
    <source>
        <dbReference type="ARBA" id="ARBA00004651"/>
    </source>
</evidence>
<keyword evidence="2" id="KW-1003">Cell membrane</keyword>
<comment type="subcellular location">
    <subcellularLocation>
        <location evidence="1">Cell membrane</location>
        <topology evidence="1">Multi-pass membrane protein</topology>
    </subcellularLocation>
</comment>
<evidence type="ECO:0000256" key="4">
    <source>
        <dbReference type="ARBA" id="ARBA00022679"/>
    </source>
</evidence>
<evidence type="ECO:0000256" key="3">
    <source>
        <dbReference type="ARBA" id="ARBA00022676"/>
    </source>
</evidence>
<evidence type="ECO:0000313" key="10">
    <source>
        <dbReference type="Proteomes" id="UP000267223"/>
    </source>
</evidence>
<gene>
    <name evidence="9" type="ORF">EFY79_08945</name>
</gene>
<dbReference type="AlphaFoldDB" id="A0A3M9NIH9"/>
<proteinExistence type="predicted"/>
<keyword evidence="3" id="KW-0328">Glycosyltransferase</keyword>
<dbReference type="PANTHER" id="PTHR33908">
    <property type="entry name" value="MANNOSYLTRANSFERASE YKCB-RELATED"/>
    <property type="match status" value="1"/>
</dbReference>
<dbReference type="OrthoDB" id="1441547at2"/>
<protein>
    <recommendedName>
        <fullName evidence="11">Glycosyltransferase RgtA/B/C/D-like domain-containing protein</fullName>
    </recommendedName>
</protein>
<feature type="transmembrane region" description="Helical" evidence="8">
    <location>
        <begin position="164"/>
        <end position="180"/>
    </location>
</feature>
<feature type="transmembrane region" description="Helical" evidence="8">
    <location>
        <begin position="73"/>
        <end position="97"/>
    </location>
</feature>
<comment type="caution">
    <text evidence="9">The sequence shown here is derived from an EMBL/GenBank/DDBJ whole genome shotgun (WGS) entry which is preliminary data.</text>
</comment>
<accession>A0A3M9NIH9</accession>
<feature type="transmembrane region" description="Helical" evidence="8">
    <location>
        <begin position="367"/>
        <end position="386"/>
    </location>
</feature>
<feature type="transmembrane region" description="Helical" evidence="8">
    <location>
        <begin position="139"/>
        <end position="157"/>
    </location>
</feature>
<feature type="transmembrane region" description="Helical" evidence="8">
    <location>
        <begin position="12"/>
        <end position="31"/>
    </location>
</feature>
<feature type="transmembrane region" description="Helical" evidence="8">
    <location>
        <begin position="214"/>
        <end position="231"/>
    </location>
</feature>
<dbReference type="GO" id="GO:0005886">
    <property type="term" value="C:plasma membrane"/>
    <property type="evidence" value="ECO:0007669"/>
    <property type="project" value="UniProtKB-SubCell"/>
</dbReference>
<keyword evidence="10" id="KW-1185">Reference proteome</keyword>
<dbReference type="GO" id="GO:0009103">
    <property type="term" value="P:lipopolysaccharide biosynthetic process"/>
    <property type="evidence" value="ECO:0007669"/>
    <property type="project" value="UniProtKB-ARBA"/>
</dbReference>
<sequence>MKIIEKIKKQKNPFLQFAPFLFLYIIYIVIYSTPESFGDEPRYLAYAHNLINGYYSPPYPYIDLGNGPGYPLILTPFVALNLTIIYVKLLNGVFYYLSVVYLYKASRQIVPIRFAFIFSIIWALYPYTFEQIQHALPEVFASTLIPPFILSVLTAFKADNVKKARTYLISAGILFGYLALTKPIFGYVLSFMLIVSLIIWFISKNKLNFKKTSIILIISFLTTAPYLIYTYNLTGKMFYWSSFGGNNLYWMTTPYEDEYGSYYSFPFASSPDRIPGSEKIIELHHKKDFEKLLKNPEVKKANIINGEMQGNLSNGTVQDELLKKIALENIKSHPLKFLENCFSNAGRMLFNYPASFVLQKPSTLLRFPVNGTLLVFVVFCLIPTLINWKNLLFSLRFLLIFTFVYLGGSLLGSAGPRMFT</sequence>
<feature type="non-terminal residue" evidence="9">
    <location>
        <position position="420"/>
    </location>
</feature>
<dbReference type="Proteomes" id="UP000267223">
    <property type="component" value="Unassembled WGS sequence"/>
</dbReference>
<name>A0A3M9NIH9_9BACT</name>
<feature type="transmembrane region" description="Helical" evidence="8">
    <location>
        <begin position="393"/>
        <end position="414"/>
    </location>
</feature>
<evidence type="ECO:0000313" key="9">
    <source>
        <dbReference type="EMBL" id="RNI37511.1"/>
    </source>
</evidence>
<dbReference type="InterPro" id="IPR050297">
    <property type="entry name" value="LipidA_mod_glycosyltrf_83"/>
</dbReference>
<dbReference type="GO" id="GO:0016763">
    <property type="term" value="F:pentosyltransferase activity"/>
    <property type="evidence" value="ECO:0007669"/>
    <property type="project" value="TreeGrafter"/>
</dbReference>
<evidence type="ECO:0000256" key="5">
    <source>
        <dbReference type="ARBA" id="ARBA00022692"/>
    </source>
</evidence>
<keyword evidence="4" id="KW-0808">Transferase</keyword>
<organism evidence="9 10">
    <name type="scientific">Hanamia caeni</name>
    <dbReference type="NCBI Taxonomy" id="2294116"/>
    <lineage>
        <taxon>Bacteria</taxon>
        <taxon>Pseudomonadati</taxon>
        <taxon>Bacteroidota</taxon>
        <taxon>Chitinophagia</taxon>
        <taxon>Chitinophagales</taxon>
        <taxon>Chitinophagaceae</taxon>
        <taxon>Hanamia</taxon>
    </lineage>
</organism>
<evidence type="ECO:0000256" key="7">
    <source>
        <dbReference type="ARBA" id="ARBA00023136"/>
    </source>
</evidence>
<feature type="transmembrane region" description="Helical" evidence="8">
    <location>
        <begin position="109"/>
        <end position="127"/>
    </location>
</feature>
<keyword evidence="7 8" id="KW-0472">Membrane</keyword>
<evidence type="ECO:0000256" key="6">
    <source>
        <dbReference type="ARBA" id="ARBA00022989"/>
    </source>
</evidence>
<evidence type="ECO:0000256" key="8">
    <source>
        <dbReference type="SAM" id="Phobius"/>
    </source>
</evidence>
<keyword evidence="6 8" id="KW-1133">Transmembrane helix</keyword>
<evidence type="ECO:0008006" key="11">
    <source>
        <dbReference type="Google" id="ProtNLM"/>
    </source>
</evidence>
<dbReference type="PANTHER" id="PTHR33908:SF11">
    <property type="entry name" value="MEMBRANE PROTEIN"/>
    <property type="match status" value="1"/>
</dbReference>
<reference evidence="9 10" key="1">
    <citation type="submission" date="2018-11" db="EMBL/GenBank/DDBJ databases">
        <title>Draft genome sequence of Ferruginibacter sp. BO-59.</title>
        <authorList>
            <person name="Im W.T."/>
        </authorList>
    </citation>
    <scope>NUCLEOTIDE SEQUENCE [LARGE SCALE GENOMIC DNA]</scope>
    <source>
        <strain evidence="9 10">BO-59</strain>
    </source>
</reference>